<sequence length="332" mass="37517">MKLLQRIWELATSRPDFDKNSYILEVARKQISVAAERGNIEFLKILIREYPDLVFQINEKNCSIFHISVRYRHMDIFRLIHEIGSVKDFIVLPRTDEKGNNILYLAAKLAPSDQVHSVSGVALQMQRELMWFEEEKKLINPLDVEENNQDGKTLRALFSLEHQKLKEEGEKWMKDTANYCMVVAALIITVVFAAALAVRGGTNDETGTPHFLKKVSFKIFIVSDAISLVLSTYSVGSFLSILTSRYAEEDFLESLPRKLLVGLGTLLLSIAAMTVVFCAAIFILFKDGLVWIPILVATIGSLPVIFFIIQHVWRSTNVSSSIFKPGKGTLFS</sequence>
<gene>
    <name evidence="1" type="ORF">Pint_07052</name>
</gene>
<organism evidence="1 2">
    <name type="scientific">Pistacia integerrima</name>
    <dbReference type="NCBI Taxonomy" id="434235"/>
    <lineage>
        <taxon>Eukaryota</taxon>
        <taxon>Viridiplantae</taxon>
        <taxon>Streptophyta</taxon>
        <taxon>Embryophyta</taxon>
        <taxon>Tracheophyta</taxon>
        <taxon>Spermatophyta</taxon>
        <taxon>Magnoliopsida</taxon>
        <taxon>eudicotyledons</taxon>
        <taxon>Gunneridae</taxon>
        <taxon>Pentapetalae</taxon>
        <taxon>rosids</taxon>
        <taxon>malvids</taxon>
        <taxon>Sapindales</taxon>
        <taxon>Anacardiaceae</taxon>
        <taxon>Pistacia</taxon>
    </lineage>
</organism>
<protein>
    <submittedName>
        <fullName evidence="1">Uncharacterized protein</fullName>
    </submittedName>
</protein>
<comment type="caution">
    <text evidence="1">The sequence shown here is derived from an EMBL/GenBank/DDBJ whole genome shotgun (WGS) entry which is preliminary data.</text>
</comment>
<keyword evidence="2" id="KW-1185">Reference proteome</keyword>
<name>A0ACC0XV68_9ROSI</name>
<evidence type="ECO:0000313" key="2">
    <source>
        <dbReference type="Proteomes" id="UP001163603"/>
    </source>
</evidence>
<accession>A0ACC0XV68</accession>
<dbReference type="Proteomes" id="UP001163603">
    <property type="component" value="Chromosome 10"/>
</dbReference>
<proteinExistence type="predicted"/>
<dbReference type="EMBL" id="CM047745">
    <property type="protein sequence ID" value="KAJ0025094.1"/>
    <property type="molecule type" value="Genomic_DNA"/>
</dbReference>
<reference evidence="2" key="1">
    <citation type="journal article" date="2023" name="G3 (Bethesda)">
        <title>Genome assembly and association tests identify interacting loci associated with vigor, precocity, and sex in interspecific pistachio rootstocks.</title>
        <authorList>
            <person name="Palmer W."/>
            <person name="Jacygrad E."/>
            <person name="Sagayaradj S."/>
            <person name="Cavanaugh K."/>
            <person name="Han R."/>
            <person name="Bertier L."/>
            <person name="Beede B."/>
            <person name="Kafkas S."/>
            <person name="Golino D."/>
            <person name="Preece J."/>
            <person name="Michelmore R."/>
        </authorList>
    </citation>
    <scope>NUCLEOTIDE SEQUENCE [LARGE SCALE GENOMIC DNA]</scope>
</reference>
<evidence type="ECO:0000313" key="1">
    <source>
        <dbReference type="EMBL" id="KAJ0025094.1"/>
    </source>
</evidence>